<accession>A0A5P3AYE4</accession>
<reference evidence="2 3" key="1">
    <citation type="submission" date="2019-09" db="EMBL/GenBank/DDBJ databases">
        <title>Commensal-derived Metabolites Govern Vibrio cholerae Pathogenesis in Host.</title>
        <authorList>
            <person name="Yoon S.S."/>
            <person name="Yoon M.Y."/>
        </authorList>
    </citation>
    <scope>NUCLEOTIDE SEQUENCE [LARGE SCALE GENOMIC DNA]</scope>
    <source>
        <strain evidence="2 3">VIC01</strain>
    </source>
</reference>
<evidence type="ECO:0000313" key="2">
    <source>
        <dbReference type="EMBL" id="QEW38230.1"/>
    </source>
</evidence>
<dbReference type="Proteomes" id="UP000326091">
    <property type="component" value="Chromosome"/>
</dbReference>
<dbReference type="Pfam" id="PF20251">
    <property type="entry name" value="Big_14"/>
    <property type="match status" value="1"/>
</dbReference>
<sequence>MRYLLILLFVILYSCHSGSSKKEKDEGADSIFPETEMFTMENNCDTVVKERQQALESENPVLNPIPRDIPLGEAINPDSLSMRVEYDYYPLSTTEVKVIITNHSRYEYDCGEGYSLVYYNEKQKTWETLPTNPIRNDVLWIFPSDCPTHEQTIRLYTSEVPNRPGKYRIYKSFNGNTKVAYAEFEVLRENGAERMLRIVDEYLDKYRNREDAISQNFSTWGLRGDTLDMTWSVNSPYMRILFRQRVLSYSATVVNNGKETTVKFFNKIAYMDTLNVAMRTEKSVYPVGTKLVKVTLMNSNEKELSIGTDYYIVRKEQMGVSAW</sequence>
<dbReference type="PROSITE" id="PS51257">
    <property type="entry name" value="PROKAR_LIPOPROTEIN"/>
    <property type="match status" value="1"/>
</dbReference>
<gene>
    <name evidence="2" type="ORF">VIC01_03854</name>
</gene>
<dbReference type="InterPro" id="IPR046878">
    <property type="entry name" value="Big_14"/>
</dbReference>
<name>A0A5P3AYE4_PHOVU</name>
<evidence type="ECO:0000313" key="3">
    <source>
        <dbReference type="Proteomes" id="UP000326091"/>
    </source>
</evidence>
<dbReference type="EMBL" id="CP043529">
    <property type="protein sequence ID" value="QEW38230.1"/>
    <property type="molecule type" value="Genomic_DNA"/>
</dbReference>
<evidence type="ECO:0000259" key="1">
    <source>
        <dbReference type="Pfam" id="PF20251"/>
    </source>
</evidence>
<dbReference type="AlphaFoldDB" id="A0A5P3AYE4"/>
<proteinExistence type="predicted"/>
<protein>
    <recommendedName>
        <fullName evidence="1">Bacterial Ig-like domain-containing protein</fullName>
    </recommendedName>
</protein>
<organism evidence="2 3">
    <name type="scientific">Phocaeicola vulgatus</name>
    <name type="common">Bacteroides vulgatus</name>
    <dbReference type="NCBI Taxonomy" id="821"/>
    <lineage>
        <taxon>Bacteria</taxon>
        <taxon>Pseudomonadati</taxon>
        <taxon>Bacteroidota</taxon>
        <taxon>Bacteroidia</taxon>
        <taxon>Bacteroidales</taxon>
        <taxon>Bacteroidaceae</taxon>
        <taxon>Phocaeicola</taxon>
    </lineage>
</organism>
<feature type="domain" description="Bacterial Ig-like" evidence="1">
    <location>
        <begin position="79"/>
        <end position="184"/>
    </location>
</feature>